<evidence type="ECO:0000256" key="1">
    <source>
        <dbReference type="SAM" id="Phobius"/>
    </source>
</evidence>
<reference evidence="2" key="2">
    <citation type="submission" date="2020-08" db="EMBL/GenBank/DDBJ databases">
        <authorList>
            <person name="Lai Q."/>
        </authorList>
    </citation>
    <scope>NUCLEOTIDE SEQUENCE</scope>
    <source>
        <strain evidence="2">S27-2</strain>
    </source>
</reference>
<protein>
    <submittedName>
        <fullName evidence="2">Uncharacterized protein</fullName>
    </submittedName>
</protein>
<sequence>MTERNQDQLNQLYEQRKQQYKSPSAIKSHLLAKNKARNKPTRSSNLINWTFGVTALSALLVLFQYMQLNQHQAQPLQITRVQVHSLHQESNNTNNNSVSQQGKVQLAQNYARFLKSQELLVAHHQAAATLLNNQDGWRLQTCDKQLVEITQPLVEAMEAQGRFEQHLNNGQMVLIDFDQQGHIVAINATTKHQC</sequence>
<comment type="caution">
    <text evidence="2">The sequence shown here is derived from an EMBL/GenBank/DDBJ whole genome shotgun (WGS) entry which is preliminary data.</text>
</comment>
<dbReference type="EMBL" id="JACNEP010000006">
    <property type="protein sequence ID" value="MBC3766184.1"/>
    <property type="molecule type" value="Genomic_DNA"/>
</dbReference>
<dbReference type="Proteomes" id="UP000601768">
    <property type="component" value="Unassembled WGS sequence"/>
</dbReference>
<dbReference type="RefSeq" id="WP_186506654.1">
    <property type="nucleotide sequence ID" value="NZ_JACNEP010000006.1"/>
</dbReference>
<name>A0A8J6ITS7_9ALTE</name>
<keyword evidence="3" id="KW-1185">Reference proteome</keyword>
<proteinExistence type="predicted"/>
<keyword evidence="1" id="KW-0472">Membrane</keyword>
<keyword evidence="1" id="KW-0812">Transmembrane</keyword>
<organism evidence="2 3">
    <name type="scientific">Neptunicella marina</name>
    <dbReference type="NCBI Taxonomy" id="2125989"/>
    <lineage>
        <taxon>Bacteria</taxon>
        <taxon>Pseudomonadati</taxon>
        <taxon>Pseudomonadota</taxon>
        <taxon>Gammaproteobacteria</taxon>
        <taxon>Alteromonadales</taxon>
        <taxon>Alteromonadaceae</taxon>
        <taxon>Neptunicella</taxon>
    </lineage>
</organism>
<reference evidence="2" key="1">
    <citation type="journal article" date="2018" name="Int. J. Syst. Evol. Microbiol.">
        <title>Neptunicella marina gen. nov., sp. nov., isolated from surface seawater.</title>
        <authorList>
            <person name="Liu X."/>
            <person name="Lai Q."/>
            <person name="Du Y."/>
            <person name="Zhang X."/>
            <person name="Liu Z."/>
            <person name="Sun F."/>
            <person name="Shao Z."/>
        </authorList>
    </citation>
    <scope>NUCLEOTIDE SEQUENCE</scope>
    <source>
        <strain evidence="2">S27-2</strain>
    </source>
</reference>
<evidence type="ECO:0000313" key="2">
    <source>
        <dbReference type="EMBL" id="MBC3766184.1"/>
    </source>
</evidence>
<accession>A0A8J6ITS7</accession>
<gene>
    <name evidence="2" type="ORF">H8B19_09850</name>
</gene>
<evidence type="ECO:0000313" key="3">
    <source>
        <dbReference type="Proteomes" id="UP000601768"/>
    </source>
</evidence>
<keyword evidence="1" id="KW-1133">Transmembrane helix</keyword>
<dbReference type="AlphaFoldDB" id="A0A8J6ITS7"/>
<feature type="transmembrane region" description="Helical" evidence="1">
    <location>
        <begin position="46"/>
        <end position="66"/>
    </location>
</feature>